<protein>
    <submittedName>
        <fullName evidence="3">Type II toxin-antitoxin system PemK/MazF family toxin</fullName>
        <ecNumber evidence="3">3.1.-.-</ecNumber>
    </submittedName>
</protein>
<keyword evidence="2" id="KW-1277">Toxin-antitoxin system</keyword>
<reference evidence="3 4" key="1">
    <citation type="submission" date="2024-03" db="EMBL/GenBank/DDBJ databases">
        <authorList>
            <person name="Plomp N."/>
            <person name="Harmsen H.J."/>
        </authorList>
    </citation>
    <scope>NUCLEOTIDE SEQUENCE [LARGE SCALE GENOMIC DNA]</scope>
    <source>
        <strain evidence="3 4">HTF-76H</strain>
    </source>
</reference>
<dbReference type="Proteomes" id="UP001379600">
    <property type="component" value="Unassembled WGS sequence"/>
</dbReference>
<evidence type="ECO:0000313" key="4">
    <source>
        <dbReference type="Proteomes" id="UP001379600"/>
    </source>
</evidence>
<dbReference type="EC" id="3.1.-.-" evidence="3"/>
<dbReference type="AlphaFoldDB" id="A0AB35XVB2"/>
<dbReference type="GO" id="GO:0004521">
    <property type="term" value="F:RNA endonuclease activity"/>
    <property type="evidence" value="ECO:0007669"/>
    <property type="project" value="TreeGrafter"/>
</dbReference>
<dbReference type="InterPro" id="IPR011067">
    <property type="entry name" value="Plasmid_toxin/cell-grow_inhib"/>
</dbReference>
<dbReference type="GO" id="GO:0003677">
    <property type="term" value="F:DNA binding"/>
    <property type="evidence" value="ECO:0007669"/>
    <property type="project" value="InterPro"/>
</dbReference>
<dbReference type="EMBL" id="JBBFKC010000004">
    <property type="protein sequence ID" value="MEJ3690645.1"/>
    <property type="molecule type" value="Genomic_DNA"/>
</dbReference>
<keyword evidence="4" id="KW-1185">Reference proteome</keyword>
<proteinExistence type="inferred from homology"/>
<gene>
    <name evidence="3" type="ORF">WF787_05300</name>
</gene>
<evidence type="ECO:0000256" key="1">
    <source>
        <dbReference type="ARBA" id="ARBA00007521"/>
    </source>
</evidence>
<dbReference type="InterPro" id="IPR003477">
    <property type="entry name" value="PemK-like"/>
</dbReference>
<comment type="similarity">
    <text evidence="1">Belongs to the PemK/MazF family.</text>
</comment>
<dbReference type="RefSeq" id="WP_337678996.1">
    <property type="nucleotide sequence ID" value="NZ_JBBFKB010000102.1"/>
</dbReference>
<dbReference type="GO" id="GO:0016787">
    <property type="term" value="F:hydrolase activity"/>
    <property type="evidence" value="ECO:0007669"/>
    <property type="project" value="UniProtKB-KW"/>
</dbReference>
<dbReference type="Gene3D" id="2.30.30.110">
    <property type="match status" value="1"/>
</dbReference>
<accession>A0AB35XVB2</accession>
<keyword evidence="3" id="KW-0378">Hydrolase</keyword>
<dbReference type="SUPFAM" id="SSF50118">
    <property type="entry name" value="Cell growth inhibitor/plasmid maintenance toxic component"/>
    <property type="match status" value="1"/>
</dbReference>
<dbReference type="GO" id="GO:0016075">
    <property type="term" value="P:rRNA catabolic process"/>
    <property type="evidence" value="ECO:0007669"/>
    <property type="project" value="TreeGrafter"/>
</dbReference>
<dbReference type="GO" id="GO:0006402">
    <property type="term" value="P:mRNA catabolic process"/>
    <property type="evidence" value="ECO:0007669"/>
    <property type="project" value="TreeGrafter"/>
</dbReference>
<name>A0AB35XVB2_9FIRM</name>
<comment type="caution">
    <text evidence="3">The sequence shown here is derived from an EMBL/GenBank/DDBJ whole genome shotgun (WGS) entry which is preliminary data.</text>
</comment>
<evidence type="ECO:0000256" key="2">
    <source>
        <dbReference type="ARBA" id="ARBA00022649"/>
    </source>
</evidence>
<organism evidence="3 4">
    <name type="scientific">Faecalibacterium taiwanense</name>
    <dbReference type="NCBI Taxonomy" id="3030638"/>
    <lineage>
        <taxon>Bacteria</taxon>
        <taxon>Bacillati</taxon>
        <taxon>Bacillota</taxon>
        <taxon>Clostridia</taxon>
        <taxon>Eubacteriales</taxon>
        <taxon>Oscillospiraceae</taxon>
        <taxon>Faecalibacterium</taxon>
    </lineage>
</organism>
<evidence type="ECO:0000313" key="3">
    <source>
        <dbReference type="EMBL" id="MEJ3690645.1"/>
    </source>
</evidence>
<dbReference type="PANTHER" id="PTHR33988:SF2">
    <property type="entry name" value="ENDORIBONUCLEASE MAZF"/>
    <property type="match status" value="1"/>
</dbReference>
<dbReference type="PANTHER" id="PTHR33988">
    <property type="entry name" value="ENDORIBONUCLEASE MAZF-RELATED"/>
    <property type="match status" value="1"/>
</dbReference>
<sequence length="118" mass="13140">MFNDKRRGDIWWAQDTAHKREDTCLIRGDRPVVIVSSDEVNCNTRIITVVPLTSSPAQLARGDGTYDQVLLTGYGAPSMALTRQVHAVDTDDLTEYRGHLTDADMLRLDAVLRRALGV</sequence>
<dbReference type="Pfam" id="PF02452">
    <property type="entry name" value="PemK_toxin"/>
    <property type="match status" value="1"/>
</dbReference>